<comment type="caution">
    <text evidence="3">The sequence shown here is derived from an EMBL/GenBank/DDBJ whole genome shotgun (WGS) entry which is preliminary data.</text>
</comment>
<evidence type="ECO:0000313" key="4">
    <source>
        <dbReference type="Proteomes" id="UP001346869"/>
    </source>
</evidence>
<reference evidence="3 4" key="1">
    <citation type="journal article" date="2023" name="Genes (Basel)">
        <title>Chromosome-Level Genome Assembly and Circadian Gene Repertoire of the Patagonia Blennie Eleginops maclovinus-The Closest Ancestral Proxy of Antarctic Cryonotothenioids.</title>
        <authorList>
            <person name="Cheng C.C."/>
            <person name="Rivera-Colon A.G."/>
            <person name="Minhas B.F."/>
            <person name="Wilson L."/>
            <person name="Rayamajhi N."/>
            <person name="Vargas-Chacoff L."/>
            <person name="Catchen J.M."/>
        </authorList>
    </citation>
    <scope>NUCLEOTIDE SEQUENCE [LARGE SCALE GENOMIC DNA]</scope>
    <source>
        <strain evidence="3">JMC-PN-2008</strain>
    </source>
</reference>
<organism evidence="3 4">
    <name type="scientific">Eleginops maclovinus</name>
    <name type="common">Patagonian blennie</name>
    <name type="synonym">Eleginus maclovinus</name>
    <dbReference type="NCBI Taxonomy" id="56733"/>
    <lineage>
        <taxon>Eukaryota</taxon>
        <taxon>Metazoa</taxon>
        <taxon>Chordata</taxon>
        <taxon>Craniata</taxon>
        <taxon>Vertebrata</taxon>
        <taxon>Euteleostomi</taxon>
        <taxon>Actinopterygii</taxon>
        <taxon>Neopterygii</taxon>
        <taxon>Teleostei</taxon>
        <taxon>Neoteleostei</taxon>
        <taxon>Acanthomorphata</taxon>
        <taxon>Eupercaria</taxon>
        <taxon>Perciformes</taxon>
        <taxon>Notothenioidei</taxon>
        <taxon>Eleginopidae</taxon>
        <taxon>Eleginops</taxon>
    </lineage>
</organism>
<reference evidence="3 4" key="2">
    <citation type="journal article" date="2023" name="Mol. Biol. Evol.">
        <title>Genomics of Secondarily Temperate Adaptation in the Only Non-Antarctic Icefish.</title>
        <authorList>
            <person name="Rivera-Colon A.G."/>
            <person name="Rayamajhi N."/>
            <person name="Minhas B.F."/>
            <person name="Madrigal G."/>
            <person name="Bilyk K.T."/>
            <person name="Yoon V."/>
            <person name="Hune M."/>
            <person name="Gregory S."/>
            <person name="Cheng C.H.C."/>
            <person name="Catchen J.M."/>
        </authorList>
    </citation>
    <scope>NUCLEOTIDE SEQUENCE [LARGE SCALE GENOMIC DNA]</scope>
    <source>
        <strain evidence="3">JMC-PN-2008</strain>
    </source>
</reference>
<keyword evidence="2" id="KW-1133">Transmembrane helix</keyword>
<proteinExistence type="predicted"/>
<dbReference type="EMBL" id="JAUZQC010000014">
    <property type="protein sequence ID" value="KAK5860033.1"/>
    <property type="molecule type" value="Genomic_DNA"/>
</dbReference>
<evidence type="ECO:0000256" key="2">
    <source>
        <dbReference type="SAM" id="Phobius"/>
    </source>
</evidence>
<protein>
    <submittedName>
        <fullName evidence="3">Uncharacterized protein</fullName>
    </submittedName>
</protein>
<sequence length="85" mass="9206">MGSALSPRTPSSPPPQHPCSTSSSADVPDILDEPAYIPHMPPSCKERAEEQAEISHKSAMLSLYSAFLCVCMKVLLCVLLYVTEN</sequence>
<feature type="region of interest" description="Disordered" evidence="1">
    <location>
        <begin position="1"/>
        <end position="31"/>
    </location>
</feature>
<keyword evidence="4" id="KW-1185">Reference proteome</keyword>
<dbReference type="Proteomes" id="UP001346869">
    <property type="component" value="Unassembled WGS sequence"/>
</dbReference>
<gene>
    <name evidence="3" type="ORF">PBY51_021541</name>
</gene>
<keyword evidence="2" id="KW-0812">Transmembrane</keyword>
<accession>A0AAN8AM48</accession>
<feature type="transmembrane region" description="Helical" evidence="2">
    <location>
        <begin position="61"/>
        <end position="82"/>
    </location>
</feature>
<keyword evidence="2" id="KW-0472">Membrane</keyword>
<evidence type="ECO:0000313" key="3">
    <source>
        <dbReference type="EMBL" id="KAK5860033.1"/>
    </source>
</evidence>
<name>A0AAN8AM48_ELEMC</name>
<evidence type="ECO:0000256" key="1">
    <source>
        <dbReference type="SAM" id="MobiDB-lite"/>
    </source>
</evidence>
<dbReference type="AlphaFoldDB" id="A0AAN8AM48"/>